<dbReference type="Proteomes" id="UP000651475">
    <property type="component" value="Unassembled WGS sequence"/>
</dbReference>
<feature type="chain" id="PRO_5045203606" description="Calx-beta domain-containing protein" evidence="1">
    <location>
        <begin position="23"/>
        <end position="288"/>
    </location>
</feature>
<protein>
    <recommendedName>
        <fullName evidence="4">Calx-beta domain-containing protein</fullName>
    </recommendedName>
</protein>
<evidence type="ECO:0000313" key="2">
    <source>
        <dbReference type="EMBL" id="MBC5634132.1"/>
    </source>
</evidence>
<evidence type="ECO:0000313" key="3">
    <source>
        <dbReference type="Proteomes" id="UP000651475"/>
    </source>
</evidence>
<keyword evidence="1" id="KW-0732">Signal</keyword>
<sequence>MKYISNLSILTALLLIALGFTACDSEQESAIYTDAANGAAFVNASLANITVSPADPTFTVDIVRANAGTELSGTVALTATVADEPLAGCTVSGYTFAAGENMTKITVNVTPLEIGKELDITLTLDGEKPISGSNTISVTVNKDYNWVSLGTGTFVDVLAFTEAPYNVEIQKADGFDRYRVIKPYAEGLKNDDGDWGNAVAATSCDYIEFWLKDGIIYYNKFFIGINYDGSPSNAIYAYHPSSFSGISLANNKQLDDKTFQLAPYYYIEALQGGFDYTGEGGSILITLP</sequence>
<name>A0ABR7DRY7_9BACT</name>
<comment type="caution">
    <text evidence="2">The sequence shown here is derived from an EMBL/GenBank/DDBJ whole genome shotgun (WGS) entry which is preliminary data.</text>
</comment>
<dbReference type="PROSITE" id="PS51257">
    <property type="entry name" value="PROKAR_LIPOPROTEIN"/>
    <property type="match status" value="1"/>
</dbReference>
<gene>
    <name evidence="2" type="ORF">H8S65_15390</name>
</gene>
<accession>A0ABR7DRY7</accession>
<proteinExistence type="predicted"/>
<reference evidence="2 3" key="1">
    <citation type="submission" date="2020-08" db="EMBL/GenBank/DDBJ databases">
        <title>Genome public.</title>
        <authorList>
            <person name="Liu C."/>
            <person name="Sun Q."/>
        </authorList>
    </citation>
    <scope>NUCLEOTIDE SEQUENCE [LARGE SCALE GENOMIC DNA]</scope>
    <source>
        <strain evidence="2 3">NSJ-79</strain>
    </source>
</reference>
<evidence type="ECO:0000256" key="1">
    <source>
        <dbReference type="SAM" id="SignalP"/>
    </source>
</evidence>
<dbReference type="EMBL" id="JACOOJ010000031">
    <property type="protein sequence ID" value="MBC5634132.1"/>
    <property type="molecule type" value="Genomic_DNA"/>
</dbReference>
<evidence type="ECO:0008006" key="4">
    <source>
        <dbReference type="Google" id="ProtNLM"/>
    </source>
</evidence>
<feature type="signal peptide" evidence="1">
    <location>
        <begin position="1"/>
        <end position="22"/>
    </location>
</feature>
<dbReference type="RefSeq" id="WP_186930785.1">
    <property type="nucleotide sequence ID" value="NZ_JACOOJ010000031.1"/>
</dbReference>
<organism evidence="2 3">
    <name type="scientific">Parabacteroides hominis</name>
    <dbReference type="NCBI Taxonomy" id="2763057"/>
    <lineage>
        <taxon>Bacteria</taxon>
        <taxon>Pseudomonadati</taxon>
        <taxon>Bacteroidota</taxon>
        <taxon>Bacteroidia</taxon>
        <taxon>Bacteroidales</taxon>
        <taxon>Tannerellaceae</taxon>
        <taxon>Parabacteroides</taxon>
    </lineage>
</organism>
<keyword evidence="3" id="KW-1185">Reference proteome</keyword>